<dbReference type="RefSeq" id="WP_114512997.1">
    <property type="nucleotide sequence ID" value="NZ_QPMK01000030.1"/>
</dbReference>
<evidence type="ECO:0000313" key="3">
    <source>
        <dbReference type="Proteomes" id="UP000253977"/>
    </source>
</evidence>
<evidence type="ECO:0000313" key="2">
    <source>
        <dbReference type="EMBL" id="RDD64094.1"/>
    </source>
</evidence>
<dbReference type="AlphaFoldDB" id="A0A369THI8"/>
<dbReference type="EMBL" id="QPMK01000030">
    <property type="protein sequence ID" value="RDD64094.1"/>
    <property type="molecule type" value="Genomic_DNA"/>
</dbReference>
<dbReference type="Gene3D" id="3.90.550.10">
    <property type="entry name" value="Spore Coat Polysaccharide Biosynthesis Protein SpsA, Chain A"/>
    <property type="match status" value="1"/>
</dbReference>
<dbReference type="PANTHER" id="PTHR43685">
    <property type="entry name" value="GLYCOSYLTRANSFERASE"/>
    <property type="match status" value="1"/>
</dbReference>
<name>A0A369THI8_9RHOB</name>
<organism evidence="2 3">
    <name type="scientific">Thalassococcus profundi</name>
    <dbReference type="NCBI Taxonomy" id="2282382"/>
    <lineage>
        <taxon>Bacteria</taxon>
        <taxon>Pseudomonadati</taxon>
        <taxon>Pseudomonadota</taxon>
        <taxon>Alphaproteobacteria</taxon>
        <taxon>Rhodobacterales</taxon>
        <taxon>Roseobacteraceae</taxon>
        <taxon>Thalassococcus</taxon>
    </lineage>
</organism>
<gene>
    <name evidence="2" type="ORF">DU478_21965</name>
</gene>
<dbReference type="PANTHER" id="PTHR43685:SF2">
    <property type="entry name" value="GLYCOSYLTRANSFERASE 2-LIKE DOMAIN-CONTAINING PROTEIN"/>
    <property type="match status" value="1"/>
</dbReference>
<dbReference type="Pfam" id="PF00535">
    <property type="entry name" value="Glycos_transf_2"/>
    <property type="match status" value="1"/>
</dbReference>
<dbReference type="InterPro" id="IPR001173">
    <property type="entry name" value="Glyco_trans_2-like"/>
</dbReference>
<keyword evidence="3" id="KW-1185">Reference proteome</keyword>
<dbReference type="InterPro" id="IPR050834">
    <property type="entry name" value="Glycosyltransf_2"/>
</dbReference>
<dbReference type="Proteomes" id="UP000253977">
    <property type="component" value="Unassembled WGS sequence"/>
</dbReference>
<accession>A0A369THI8</accession>
<feature type="domain" description="Glycosyltransferase 2-like" evidence="1">
    <location>
        <begin position="18"/>
        <end position="125"/>
    </location>
</feature>
<dbReference type="GO" id="GO:0016740">
    <property type="term" value="F:transferase activity"/>
    <property type="evidence" value="ECO:0007669"/>
    <property type="project" value="UniProtKB-KW"/>
</dbReference>
<protein>
    <submittedName>
        <fullName evidence="2">Glycosyltransferase</fullName>
    </submittedName>
</protein>
<evidence type="ECO:0000259" key="1">
    <source>
        <dbReference type="Pfam" id="PF00535"/>
    </source>
</evidence>
<keyword evidence="2" id="KW-0808">Transferase</keyword>
<proteinExistence type="predicted"/>
<sequence length="322" mass="35441">MSDRSEGATAAQPAPAGILLAVYNGADGLPAQLDSIAAQDDPDWRLLVSDDGSHDDSDALIAAFAGRMQGRRVVRLTGPGQGAARNFLFLIRQWRAHLPPGSLMAFCDQDDVWLTDKLGRGRAALAAVPENVPALYCSRTWITDDRLIGRRLSAKRPHAPGFRNALVQNIASGNTILLNPAAAALVAAAADEVRDVVVHDWWVYLLVTGAGGRVLHDDTPTLLYRQHAGNQIGANDHFRARCKRIRQLLRGDFRDWNARNIAALTASAHRLTTENRRLLEQFAAMRRAPLPARLWQLSRLRLYRQSRPAQVALWLAAVLGRL</sequence>
<dbReference type="InterPro" id="IPR029044">
    <property type="entry name" value="Nucleotide-diphossugar_trans"/>
</dbReference>
<comment type="caution">
    <text evidence="2">The sequence shown here is derived from an EMBL/GenBank/DDBJ whole genome shotgun (WGS) entry which is preliminary data.</text>
</comment>
<reference evidence="2 3" key="1">
    <citation type="submission" date="2018-07" db="EMBL/GenBank/DDBJ databases">
        <title>Thalassococcus profundi sp. nov., a marine bacterium isolated from deep seawater of Okinawa Trough.</title>
        <authorList>
            <person name="Yu M."/>
        </authorList>
    </citation>
    <scope>NUCLEOTIDE SEQUENCE [LARGE SCALE GENOMIC DNA]</scope>
    <source>
        <strain evidence="2 3">WRAS1</strain>
    </source>
</reference>
<dbReference type="OrthoDB" id="9802649at2"/>
<dbReference type="SUPFAM" id="SSF53448">
    <property type="entry name" value="Nucleotide-diphospho-sugar transferases"/>
    <property type="match status" value="1"/>
</dbReference>